<evidence type="ECO:0000313" key="3">
    <source>
        <dbReference type="WBParaSite" id="nRc.2.0.1.t01393-RA"/>
    </source>
</evidence>
<evidence type="ECO:0000256" key="1">
    <source>
        <dbReference type="SAM" id="MobiDB-lite"/>
    </source>
</evidence>
<dbReference type="Proteomes" id="UP000887565">
    <property type="component" value="Unplaced"/>
</dbReference>
<evidence type="ECO:0000313" key="2">
    <source>
        <dbReference type="Proteomes" id="UP000887565"/>
    </source>
</evidence>
<organism evidence="2 3">
    <name type="scientific">Romanomermis culicivorax</name>
    <name type="common">Nematode worm</name>
    <dbReference type="NCBI Taxonomy" id="13658"/>
    <lineage>
        <taxon>Eukaryota</taxon>
        <taxon>Metazoa</taxon>
        <taxon>Ecdysozoa</taxon>
        <taxon>Nematoda</taxon>
        <taxon>Enoplea</taxon>
        <taxon>Dorylaimia</taxon>
        <taxon>Mermithida</taxon>
        <taxon>Mermithoidea</taxon>
        <taxon>Mermithidae</taxon>
        <taxon>Romanomermis</taxon>
    </lineage>
</organism>
<dbReference type="WBParaSite" id="nRc.2.0.1.t01393-RA">
    <property type="protein sequence ID" value="nRc.2.0.1.t01393-RA"/>
    <property type="gene ID" value="nRc.2.0.1.g01393"/>
</dbReference>
<proteinExistence type="predicted"/>
<accession>A0A915HIC4</accession>
<keyword evidence="2" id="KW-1185">Reference proteome</keyword>
<feature type="compositionally biased region" description="Basic and acidic residues" evidence="1">
    <location>
        <begin position="81"/>
        <end position="90"/>
    </location>
</feature>
<reference evidence="3" key="1">
    <citation type="submission" date="2022-11" db="UniProtKB">
        <authorList>
            <consortium name="WormBaseParasite"/>
        </authorList>
    </citation>
    <scope>IDENTIFICATION</scope>
</reference>
<protein>
    <submittedName>
        <fullName evidence="3">Uncharacterized protein</fullName>
    </submittedName>
</protein>
<dbReference type="AlphaFoldDB" id="A0A915HIC4"/>
<feature type="region of interest" description="Disordered" evidence="1">
    <location>
        <begin position="78"/>
        <end position="120"/>
    </location>
</feature>
<name>A0A915HIC4_ROMCU</name>
<sequence length="150" mass="16264">MFGASRRSIAGPLRDGERKETIKLNVGLSTPDVFCFSAFVKPKKCQLLYVPFLKRALQQTTAAQDIYMGGGSGGVSPFAKSIKDREKGQDGAKVAPKTIDKGHPLSASQQFVPPSPAPVQKQEQLSPITNCMKSDGSNDQIALLCETYFR</sequence>